<protein>
    <submittedName>
        <fullName evidence="1">Uncharacterized protein</fullName>
    </submittedName>
</protein>
<reference evidence="1 2" key="1">
    <citation type="submission" date="2016-04" db="EMBL/GenBank/DDBJ databases">
        <title>The genome of Intoshia linei affirms orthonectids as highly simplified spiralians.</title>
        <authorList>
            <person name="Mikhailov K.V."/>
            <person name="Slusarev G.S."/>
            <person name="Nikitin M.A."/>
            <person name="Logacheva M.D."/>
            <person name="Penin A."/>
            <person name="Aleoshin V."/>
            <person name="Panchin Y.V."/>
        </authorList>
    </citation>
    <scope>NUCLEOTIDE SEQUENCE [LARGE SCALE GENOMIC DNA]</scope>
    <source>
        <strain evidence="1">Intl2013</strain>
        <tissue evidence="1">Whole animal</tissue>
    </source>
</reference>
<gene>
    <name evidence="1" type="ORF">A3Q56_07200</name>
</gene>
<dbReference type="AlphaFoldDB" id="A0A177AST5"/>
<name>A0A177AST5_9BILA</name>
<organism evidence="1 2">
    <name type="scientific">Intoshia linei</name>
    <dbReference type="NCBI Taxonomy" id="1819745"/>
    <lineage>
        <taxon>Eukaryota</taxon>
        <taxon>Metazoa</taxon>
        <taxon>Spiralia</taxon>
        <taxon>Lophotrochozoa</taxon>
        <taxon>Mesozoa</taxon>
        <taxon>Orthonectida</taxon>
        <taxon>Rhopaluridae</taxon>
        <taxon>Intoshia</taxon>
    </lineage>
</organism>
<dbReference type="Proteomes" id="UP000078046">
    <property type="component" value="Unassembled WGS sequence"/>
</dbReference>
<accession>A0A177AST5</accession>
<proteinExistence type="predicted"/>
<comment type="caution">
    <text evidence="1">The sequence shown here is derived from an EMBL/GenBank/DDBJ whole genome shotgun (WGS) entry which is preliminary data.</text>
</comment>
<evidence type="ECO:0000313" key="2">
    <source>
        <dbReference type="Proteomes" id="UP000078046"/>
    </source>
</evidence>
<keyword evidence="2" id="KW-1185">Reference proteome</keyword>
<evidence type="ECO:0000313" key="1">
    <source>
        <dbReference type="EMBL" id="OAF65068.1"/>
    </source>
</evidence>
<dbReference type="EMBL" id="LWCA01001463">
    <property type="protein sequence ID" value="OAF65068.1"/>
    <property type="molecule type" value="Genomic_DNA"/>
</dbReference>
<sequence length="169" mass="20080">MINPEKETEYYTVICYLDIENQPNDCDLEALDLKNKEKYYRTNSKILQKNDLGNIEIIQLKSLTDINQQILLIENWIKKVSEIYSKIDDEINLYELSKNDEQHSLKRIFIEFLRICETTIESGIENIVNWITTNKNLIQLENKHILESPQLIASKWQENCIKFINKQNV</sequence>